<keyword evidence="3" id="KW-1185">Reference proteome</keyword>
<protein>
    <submittedName>
        <fullName evidence="2">Uncharacterized protein</fullName>
    </submittedName>
</protein>
<sequence>MAPPEEPSHFTVHVFLSHDPLIARVFLPDLFLDFPDSAWKLRPLVEPPPPPREKPEKGGKSMPDEHWNPREVLGRHVFSEPLTGDTTLLQLAEKMEQEFAIPRKYQAHFTIFPEDQAYMYESGLWPLPWSTTLAEAHQLGLDAHEPDGDNEPTAEITKPDAPVLHLLLETKATALMRIVGPVFLDEGLGTPYRFVSYWNYLDSFWHYSCRRRQFSSSQLEFTLSAWRGAEFAGSCDDELRTSVPRVEEIREKQRQSGLSNGVYGALSDEARKLLQRIMKIEKTKANGHDQLRAISVFPSEVESKVAAVIRQARQVVDAWKSSEARGQLQASIEDEYYAAWPWLTEKDRANTERYRLDQLKYATWLPNPVIWGAGNTSAEDSIISYPHIRAHSMRRSDRTLLPNPSTSSFTMISLYSTMSHSDFTQNANSIPPEQEGGTILQHRFSHRCAARNGQWKVRLYNEKARIGRVRALDGTGPGADVLYVGRYDWSTLSLRDLRPEFQRWAEPVIGPAIPDPEDPNNLIPCNVLNGGYMIAIDEADFGLDFAAAYKRDCDRGSQDPHEASRVATPIEKMFRKDGRNFGTFLSMAHGGEDSAWLVFSGEHHADHGVDELVALVYSNGIVKEMYHSLEGEPSSL</sequence>
<gene>
    <name evidence="2" type="ORF">N658DRAFT_569498</name>
</gene>
<name>A0AAN6PXH3_9PEZI</name>
<feature type="compositionally biased region" description="Basic and acidic residues" evidence="1">
    <location>
        <begin position="51"/>
        <end position="67"/>
    </location>
</feature>
<dbReference type="Proteomes" id="UP001305647">
    <property type="component" value="Unassembled WGS sequence"/>
</dbReference>
<organism evidence="2 3">
    <name type="scientific">Parathielavia hyrcaniae</name>
    <dbReference type="NCBI Taxonomy" id="113614"/>
    <lineage>
        <taxon>Eukaryota</taxon>
        <taxon>Fungi</taxon>
        <taxon>Dikarya</taxon>
        <taxon>Ascomycota</taxon>
        <taxon>Pezizomycotina</taxon>
        <taxon>Sordariomycetes</taxon>
        <taxon>Sordariomycetidae</taxon>
        <taxon>Sordariales</taxon>
        <taxon>Chaetomiaceae</taxon>
        <taxon>Parathielavia</taxon>
    </lineage>
</organism>
<reference evidence="2" key="1">
    <citation type="journal article" date="2023" name="Mol. Phylogenet. Evol.">
        <title>Genome-scale phylogeny and comparative genomics of the fungal order Sordariales.</title>
        <authorList>
            <person name="Hensen N."/>
            <person name="Bonometti L."/>
            <person name="Westerberg I."/>
            <person name="Brannstrom I.O."/>
            <person name="Guillou S."/>
            <person name="Cros-Aarteil S."/>
            <person name="Calhoun S."/>
            <person name="Haridas S."/>
            <person name="Kuo A."/>
            <person name="Mondo S."/>
            <person name="Pangilinan J."/>
            <person name="Riley R."/>
            <person name="LaButti K."/>
            <person name="Andreopoulos B."/>
            <person name="Lipzen A."/>
            <person name="Chen C."/>
            <person name="Yan M."/>
            <person name="Daum C."/>
            <person name="Ng V."/>
            <person name="Clum A."/>
            <person name="Steindorff A."/>
            <person name="Ohm R.A."/>
            <person name="Martin F."/>
            <person name="Silar P."/>
            <person name="Natvig D.O."/>
            <person name="Lalanne C."/>
            <person name="Gautier V."/>
            <person name="Ament-Velasquez S.L."/>
            <person name="Kruys A."/>
            <person name="Hutchinson M.I."/>
            <person name="Powell A.J."/>
            <person name="Barry K."/>
            <person name="Miller A.N."/>
            <person name="Grigoriev I.V."/>
            <person name="Debuchy R."/>
            <person name="Gladieux P."/>
            <person name="Hiltunen Thoren M."/>
            <person name="Johannesson H."/>
        </authorList>
    </citation>
    <scope>NUCLEOTIDE SEQUENCE</scope>
    <source>
        <strain evidence="2">CBS 757.83</strain>
    </source>
</reference>
<accession>A0AAN6PXH3</accession>
<feature type="region of interest" description="Disordered" evidence="1">
    <location>
        <begin position="42"/>
        <end position="67"/>
    </location>
</feature>
<evidence type="ECO:0000256" key="1">
    <source>
        <dbReference type="SAM" id="MobiDB-lite"/>
    </source>
</evidence>
<evidence type="ECO:0000313" key="2">
    <source>
        <dbReference type="EMBL" id="KAK4097171.1"/>
    </source>
</evidence>
<dbReference type="AlphaFoldDB" id="A0AAN6PXH3"/>
<evidence type="ECO:0000313" key="3">
    <source>
        <dbReference type="Proteomes" id="UP001305647"/>
    </source>
</evidence>
<dbReference type="EMBL" id="MU863683">
    <property type="protein sequence ID" value="KAK4097171.1"/>
    <property type="molecule type" value="Genomic_DNA"/>
</dbReference>
<proteinExistence type="predicted"/>
<comment type="caution">
    <text evidence="2">The sequence shown here is derived from an EMBL/GenBank/DDBJ whole genome shotgun (WGS) entry which is preliminary data.</text>
</comment>
<reference evidence="2" key="2">
    <citation type="submission" date="2023-05" db="EMBL/GenBank/DDBJ databases">
        <authorList>
            <consortium name="Lawrence Berkeley National Laboratory"/>
            <person name="Steindorff A."/>
            <person name="Hensen N."/>
            <person name="Bonometti L."/>
            <person name="Westerberg I."/>
            <person name="Brannstrom I.O."/>
            <person name="Guillou S."/>
            <person name="Cros-Aarteil S."/>
            <person name="Calhoun S."/>
            <person name="Haridas S."/>
            <person name="Kuo A."/>
            <person name="Mondo S."/>
            <person name="Pangilinan J."/>
            <person name="Riley R."/>
            <person name="Labutti K."/>
            <person name="Andreopoulos B."/>
            <person name="Lipzen A."/>
            <person name="Chen C."/>
            <person name="Yanf M."/>
            <person name="Daum C."/>
            <person name="Ng V."/>
            <person name="Clum A."/>
            <person name="Ohm R."/>
            <person name="Martin F."/>
            <person name="Silar P."/>
            <person name="Natvig D."/>
            <person name="Lalanne C."/>
            <person name="Gautier V."/>
            <person name="Ament-Velasquez S.L."/>
            <person name="Kruys A."/>
            <person name="Hutchinson M.I."/>
            <person name="Powell A.J."/>
            <person name="Barry K."/>
            <person name="Miller A.N."/>
            <person name="Grigoriev I.V."/>
            <person name="Debuchy R."/>
            <person name="Gladieux P."/>
            <person name="Thoren M.H."/>
            <person name="Johannesson H."/>
        </authorList>
    </citation>
    <scope>NUCLEOTIDE SEQUENCE</scope>
    <source>
        <strain evidence="2">CBS 757.83</strain>
    </source>
</reference>